<reference evidence="1 2" key="1">
    <citation type="submission" date="2017-11" db="EMBL/GenBank/DDBJ databases">
        <title>The genome of Rhizophagus clarus HR1 reveals common genetic basis of auxotrophy among arbuscular mycorrhizal fungi.</title>
        <authorList>
            <person name="Kobayashi Y."/>
        </authorList>
    </citation>
    <scope>NUCLEOTIDE SEQUENCE [LARGE SCALE GENOMIC DNA]</scope>
    <source>
        <strain evidence="1 2">HR1</strain>
    </source>
</reference>
<evidence type="ECO:0000313" key="2">
    <source>
        <dbReference type="Proteomes" id="UP000247702"/>
    </source>
</evidence>
<organism evidence="1 2">
    <name type="scientific">Rhizophagus clarus</name>
    <dbReference type="NCBI Taxonomy" id="94130"/>
    <lineage>
        <taxon>Eukaryota</taxon>
        <taxon>Fungi</taxon>
        <taxon>Fungi incertae sedis</taxon>
        <taxon>Mucoromycota</taxon>
        <taxon>Glomeromycotina</taxon>
        <taxon>Glomeromycetes</taxon>
        <taxon>Glomerales</taxon>
        <taxon>Glomeraceae</taxon>
        <taxon>Rhizophagus</taxon>
    </lineage>
</organism>
<comment type="caution">
    <text evidence="1">The sequence shown here is derived from an EMBL/GenBank/DDBJ whole genome shotgun (WGS) entry which is preliminary data.</text>
</comment>
<dbReference type="AlphaFoldDB" id="A0A2Z6RLA3"/>
<evidence type="ECO:0000313" key="1">
    <source>
        <dbReference type="EMBL" id="GBC02941.1"/>
    </source>
</evidence>
<keyword evidence="2" id="KW-1185">Reference proteome</keyword>
<accession>A0A2Z6RLA3</accession>
<proteinExistence type="predicted"/>
<name>A0A2Z6RLA3_9GLOM</name>
<gene>
    <name evidence="1" type="ORF">RclHR1_00490027</name>
</gene>
<dbReference type="Proteomes" id="UP000247702">
    <property type="component" value="Unassembled WGS sequence"/>
</dbReference>
<dbReference type="EMBL" id="BEXD01003859">
    <property type="protein sequence ID" value="GBC02941.1"/>
    <property type="molecule type" value="Genomic_DNA"/>
</dbReference>
<sequence>MSKVCRFWRRNRLCTSLRNKHRNGFLEVLVTLTPTPTPTPTSTLTFQSLTPTLTPTLTLTFTLILRSSCFTFLRYITKLQIRRNERNYRSVETKEIRESFTKTERLLYLILMIISK</sequence>
<protein>
    <submittedName>
        <fullName evidence="1">Uncharacterized protein</fullName>
    </submittedName>
</protein>